<accession>L1JDF9</accession>
<protein>
    <submittedName>
        <fullName evidence="2 3">Uncharacterized protein</fullName>
    </submittedName>
</protein>
<dbReference type="HOGENOM" id="CLU_1002699_0_0_1"/>
<proteinExistence type="predicted"/>
<reference evidence="3" key="3">
    <citation type="submission" date="2015-06" db="UniProtKB">
        <authorList>
            <consortium name="EnsemblProtists"/>
        </authorList>
    </citation>
    <scope>IDENTIFICATION</scope>
</reference>
<organism evidence="2">
    <name type="scientific">Guillardia theta (strain CCMP2712)</name>
    <name type="common">Cryptophyte</name>
    <dbReference type="NCBI Taxonomy" id="905079"/>
    <lineage>
        <taxon>Eukaryota</taxon>
        <taxon>Cryptophyceae</taxon>
        <taxon>Pyrenomonadales</taxon>
        <taxon>Geminigeraceae</taxon>
        <taxon>Guillardia</taxon>
    </lineage>
</organism>
<name>L1JDF9_GUITC</name>
<reference evidence="2 4" key="1">
    <citation type="journal article" date="2012" name="Nature">
        <title>Algal genomes reveal evolutionary mosaicism and the fate of nucleomorphs.</title>
        <authorList>
            <consortium name="DOE Joint Genome Institute"/>
            <person name="Curtis B.A."/>
            <person name="Tanifuji G."/>
            <person name="Burki F."/>
            <person name="Gruber A."/>
            <person name="Irimia M."/>
            <person name="Maruyama S."/>
            <person name="Arias M.C."/>
            <person name="Ball S.G."/>
            <person name="Gile G.H."/>
            <person name="Hirakawa Y."/>
            <person name="Hopkins J.F."/>
            <person name="Kuo A."/>
            <person name="Rensing S.A."/>
            <person name="Schmutz J."/>
            <person name="Symeonidi A."/>
            <person name="Elias M."/>
            <person name="Eveleigh R.J."/>
            <person name="Herman E.K."/>
            <person name="Klute M.J."/>
            <person name="Nakayama T."/>
            <person name="Obornik M."/>
            <person name="Reyes-Prieto A."/>
            <person name="Armbrust E.V."/>
            <person name="Aves S.J."/>
            <person name="Beiko R.G."/>
            <person name="Coutinho P."/>
            <person name="Dacks J.B."/>
            <person name="Durnford D.G."/>
            <person name="Fast N.M."/>
            <person name="Green B.R."/>
            <person name="Grisdale C.J."/>
            <person name="Hempel F."/>
            <person name="Henrissat B."/>
            <person name="Hoppner M.P."/>
            <person name="Ishida K."/>
            <person name="Kim E."/>
            <person name="Koreny L."/>
            <person name="Kroth P.G."/>
            <person name="Liu Y."/>
            <person name="Malik S.B."/>
            <person name="Maier U.G."/>
            <person name="McRose D."/>
            <person name="Mock T."/>
            <person name="Neilson J.A."/>
            <person name="Onodera N.T."/>
            <person name="Poole A.M."/>
            <person name="Pritham E.J."/>
            <person name="Richards T.A."/>
            <person name="Rocap G."/>
            <person name="Roy S.W."/>
            <person name="Sarai C."/>
            <person name="Schaack S."/>
            <person name="Shirato S."/>
            <person name="Slamovits C.H."/>
            <person name="Spencer D.F."/>
            <person name="Suzuki S."/>
            <person name="Worden A.Z."/>
            <person name="Zauner S."/>
            <person name="Barry K."/>
            <person name="Bell C."/>
            <person name="Bharti A.K."/>
            <person name="Crow J.A."/>
            <person name="Grimwood J."/>
            <person name="Kramer R."/>
            <person name="Lindquist E."/>
            <person name="Lucas S."/>
            <person name="Salamov A."/>
            <person name="McFadden G.I."/>
            <person name="Lane C.E."/>
            <person name="Keeling P.J."/>
            <person name="Gray M.W."/>
            <person name="Grigoriev I.V."/>
            <person name="Archibald J.M."/>
        </authorList>
    </citation>
    <scope>NUCLEOTIDE SEQUENCE</scope>
    <source>
        <strain evidence="2 4">CCMP2712</strain>
    </source>
</reference>
<feature type="compositionally biased region" description="Polar residues" evidence="1">
    <location>
        <begin position="197"/>
        <end position="206"/>
    </location>
</feature>
<feature type="region of interest" description="Disordered" evidence="1">
    <location>
        <begin position="1"/>
        <end position="22"/>
    </location>
</feature>
<dbReference type="Proteomes" id="UP000011087">
    <property type="component" value="Unassembled WGS sequence"/>
</dbReference>
<keyword evidence="4" id="KW-1185">Reference proteome</keyword>
<dbReference type="GeneID" id="17303244"/>
<evidence type="ECO:0000256" key="1">
    <source>
        <dbReference type="SAM" id="MobiDB-lite"/>
    </source>
</evidence>
<evidence type="ECO:0000313" key="2">
    <source>
        <dbReference type="EMBL" id="EKX46578.1"/>
    </source>
</evidence>
<dbReference type="PaxDb" id="55529-EKX46578"/>
<dbReference type="AlphaFoldDB" id="L1JDF9"/>
<dbReference type="EMBL" id="JH992994">
    <property type="protein sequence ID" value="EKX46578.1"/>
    <property type="molecule type" value="Genomic_DNA"/>
</dbReference>
<dbReference type="RefSeq" id="XP_005833558.1">
    <property type="nucleotide sequence ID" value="XM_005833501.1"/>
</dbReference>
<reference evidence="4" key="2">
    <citation type="submission" date="2012-11" db="EMBL/GenBank/DDBJ databases">
        <authorList>
            <person name="Kuo A."/>
            <person name="Curtis B.A."/>
            <person name="Tanifuji G."/>
            <person name="Burki F."/>
            <person name="Gruber A."/>
            <person name="Irimia M."/>
            <person name="Maruyama S."/>
            <person name="Arias M.C."/>
            <person name="Ball S.G."/>
            <person name="Gile G.H."/>
            <person name="Hirakawa Y."/>
            <person name="Hopkins J.F."/>
            <person name="Rensing S.A."/>
            <person name="Schmutz J."/>
            <person name="Symeonidi A."/>
            <person name="Elias M."/>
            <person name="Eveleigh R.J."/>
            <person name="Herman E.K."/>
            <person name="Klute M.J."/>
            <person name="Nakayama T."/>
            <person name="Obornik M."/>
            <person name="Reyes-Prieto A."/>
            <person name="Armbrust E.V."/>
            <person name="Aves S.J."/>
            <person name="Beiko R.G."/>
            <person name="Coutinho P."/>
            <person name="Dacks J.B."/>
            <person name="Durnford D.G."/>
            <person name="Fast N.M."/>
            <person name="Green B.R."/>
            <person name="Grisdale C."/>
            <person name="Hempe F."/>
            <person name="Henrissat B."/>
            <person name="Hoppner M.P."/>
            <person name="Ishida K.-I."/>
            <person name="Kim E."/>
            <person name="Koreny L."/>
            <person name="Kroth P.G."/>
            <person name="Liu Y."/>
            <person name="Malik S.-B."/>
            <person name="Maier U.G."/>
            <person name="McRose D."/>
            <person name="Mock T."/>
            <person name="Neilson J.A."/>
            <person name="Onodera N.T."/>
            <person name="Poole A.M."/>
            <person name="Pritham E.J."/>
            <person name="Richards T.A."/>
            <person name="Rocap G."/>
            <person name="Roy S.W."/>
            <person name="Sarai C."/>
            <person name="Schaack S."/>
            <person name="Shirato S."/>
            <person name="Slamovits C.H."/>
            <person name="Spencer D.F."/>
            <person name="Suzuki S."/>
            <person name="Worden A.Z."/>
            <person name="Zauner S."/>
            <person name="Barry K."/>
            <person name="Bell C."/>
            <person name="Bharti A.K."/>
            <person name="Crow J.A."/>
            <person name="Grimwood J."/>
            <person name="Kramer R."/>
            <person name="Lindquist E."/>
            <person name="Lucas S."/>
            <person name="Salamov A."/>
            <person name="McFadden G.I."/>
            <person name="Lane C.E."/>
            <person name="Keeling P.J."/>
            <person name="Gray M.W."/>
            <person name="Grigoriev I.V."/>
            <person name="Archibald J.M."/>
        </authorList>
    </citation>
    <scope>NUCLEOTIDE SEQUENCE</scope>
    <source>
        <strain evidence="4">CCMP2712</strain>
    </source>
</reference>
<gene>
    <name evidence="2" type="ORF">GUITHDRAFT_107783</name>
</gene>
<dbReference type="KEGG" id="gtt:GUITHDRAFT_107783"/>
<sequence>MQGSMSENSPSSALKAAQRLATRATEAATEFQRLRQSTEDAEKLFSIKEATWRGRLQALEEQREQAQCQMRELKQEMEFRLRASVEKHEEVVYRINMERSRLESELQSAASEAERMKADLEEKDLQIRAMGRTLQDAAREARLSAQNIELLQASKREHAKEKQDWAQERARLMAEIKSKEISAKEAQADMQKEMEHLQSQLHQKSVKVSEQHNIIEEYRKAESSWMVEKATLQQTEVSLRNRLAEVERRYGLQLQAQAKSVEQARDALSATETSLNAK</sequence>
<evidence type="ECO:0000313" key="3">
    <source>
        <dbReference type="EnsemblProtists" id="EKX46578"/>
    </source>
</evidence>
<feature type="compositionally biased region" description="Basic and acidic residues" evidence="1">
    <location>
        <begin position="186"/>
        <end position="196"/>
    </location>
</feature>
<dbReference type="EnsemblProtists" id="EKX46578">
    <property type="protein sequence ID" value="EKX46578"/>
    <property type="gene ID" value="GUITHDRAFT_107783"/>
</dbReference>
<evidence type="ECO:0000313" key="4">
    <source>
        <dbReference type="Proteomes" id="UP000011087"/>
    </source>
</evidence>
<feature type="compositionally biased region" description="Polar residues" evidence="1">
    <location>
        <begin position="1"/>
        <end position="12"/>
    </location>
</feature>
<feature type="region of interest" description="Disordered" evidence="1">
    <location>
        <begin position="186"/>
        <end position="208"/>
    </location>
</feature>